<dbReference type="GeneID" id="28977922"/>
<dbReference type="RefSeq" id="XP_018269567.1">
    <property type="nucleotide sequence ID" value="XM_018417474.1"/>
</dbReference>
<dbReference type="AlphaFoldDB" id="A0A0P9EW94"/>
<sequence>MLRRLLDSMFGKAPAHAQPGANYVYKIVPHSSVNPRYNFPVPIPASHTFVLSELDAKDGFLHMSRAAQLAGTLNRFFKDDPKVVLLKMDYGRLSGFKIVKWEPSGSGEIFPHLYAQLEGENVEDHLDLEKKPGETSWDAALERARRAGWLQD</sequence>
<dbReference type="OMA" id="NTETPTY"/>
<dbReference type="PANTHER" id="PTHR34129">
    <property type="entry name" value="BLR1139 PROTEIN"/>
    <property type="match status" value="1"/>
</dbReference>
<organism evidence="1 2">
    <name type="scientific">Rhodotorula graminis (strain WP1)</name>
    <dbReference type="NCBI Taxonomy" id="578459"/>
    <lineage>
        <taxon>Eukaryota</taxon>
        <taxon>Fungi</taxon>
        <taxon>Dikarya</taxon>
        <taxon>Basidiomycota</taxon>
        <taxon>Pucciniomycotina</taxon>
        <taxon>Microbotryomycetes</taxon>
        <taxon>Sporidiobolales</taxon>
        <taxon>Sporidiobolaceae</taxon>
        <taxon>Rhodotorula</taxon>
    </lineage>
</organism>
<dbReference type="Pfam" id="PF06108">
    <property type="entry name" value="DUF952"/>
    <property type="match status" value="1"/>
</dbReference>
<accession>A0A0P9EW94</accession>
<dbReference type="EMBL" id="KQ474082">
    <property type="protein sequence ID" value="KPV73518.1"/>
    <property type="molecule type" value="Genomic_DNA"/>
</dbReference>
<dbReference type="SUPFAM" id="SSF56399">
    <property type="entry name" value="ADP-ribosylation"/>
    <property type="match status" value="1"/>
</dbReference>
<dbReference type="InterPro" id="IPR009297">
    <property type="entry name" value="DUF952"/>
</dbReference>
<name>A0A0P9EW94_RHOGW</name>
<dbReference type="PANTHER" id="PTHR34129:SF1">
    <property type="entry name" value="DUF952 DOMAIN-CONTAINING PROTEIN"/>
    <property type="match status" value="1"/>
</dbReference>
<keyword evidence="2" id="KW-1185">Reference proteome</keyword>
<dbReference type="STRING" id="578459.A0A0P9EW94"/>
<dbReference type="OrthoDB" id="3335358at2759"/>
<reference evidence="1 2" key="1">
    <citation type="journal article" date="2015" name="Front. Microbiol.">
        <title>Genome sequence of the plant growth promoting endophytic yeast Rhodotorula graminis WP1.</title>
        <authorList>
            <person name="Firrincieli A."/>
            <person name="Otillar R."/>
            <person name="Salamov A."/>
            <person name="Schmutz J."/>
            <person name="Khan Z."/>
            <person name="Redman R.S."/>
            <person name="Fleck N.D."/>
            <person name="Lindquist E."/>
            <person name="Grigoriev I.V."/>
            <person name="Doty S.L."/>
        </authorList>
    </citation>
    <scope>NUCLEOTIDE SEQUENCE [LARGE SCALE GENOMIC DNA]</scope>
    <source>
        <strain evidence="1 2">WP1</strain>
    </source>
</reference>
<evidence type="ECO:0000313" key="2">
    <source>
        <dbReference type="Proteomes" id="UP000053890"/>
    </source>
</evidence>
<evidence type="ECO:0008006" key="3">
    <source>
        <dbReference type="Google" id="ProtNLM"/>
    </source>
</evidence>
<dbReference type="Gene3D" id="3.20.170.20">
    <property type="entry name" value="Protein of unknown function DUF952"/>
    <property type="match status" value="1"/>
</dbReference>
<proteinExistence type="predicted"/>
<protein>
    <recommendedName>
        <fullName evidence="3">DUF952 domain-containing protein</fullName>
    </recommendedName>
</protein>
<evidence type="ECO:0000313" key="1">
    <source>
        <dbReference type="EMBL" id="KPV73518.1"/>
    </source>
</evidence>
<dbReference type="Proteomes" id="UP000053890">
    <property type="component" value="Unassembled WGS sequence"/>
</dbReference>
<gene>
    <name evidence="1" type="ORF">RHOBADRAFT_54735</name>
</gene>